<evidence type="ECO:0000313" key="2">
    <source>
        <dbReference type="EMBL" id="ORZ02906.1"/>
    </source>
</evidence>
<sequence>MKREASHAGSWYSNSPTRLNRELDEYLQDVSSSAIPNARAIIAPHAGYRFSGPTAAFAYKLIDTTPFERVFILGPSHHVYLQACALSRCETYETPLGDLTLDREVINQLYETKQFQWMSLSTDEKEHSIEMHLPYTAKIFQSKLKDIKIVPILVGSIEDTQEKSYGELLAPYLNDPKNLFIISSDFCHWGLRFSYTYYRPRPDARGVRLSARDLQELPTPIHQSISDLDHQGMRLIEAQDHAGFTEYLEETSNTICGRHPIGVLMCALDALSQQGKVVKFTKYAQSSPCQKVQDSSVSYASGYVTIQ</sequence>
<organism evidence="2 3">
    <name type="scientific">Syncephalastrum racemosum</name>
    <name type="common">Filamentous fungus</name>
    <dbReference type="NCBI Taxonomy" id="13706"/>
    <lineage>
        <taxon>Eukaryota</taxon>
        <taxon>Fungi</taxon>
        <taxon>Fungi incertae sedis</taxon>
        <taxon>Mucoromycota</taxon>
        <taxon>Mucoromycotina</taxon>
        <taxon>Mucoromycetes</taxon>
        <taxon>Mucorales</taxon>
        <taxon>Syncephalastraceae</taxon>
        <taxon>Syncephalastrum</taxon>
    </lineage>
</organism>
<comment type="similarity">
    <text evidence="1">Belongs to the MEMO1 family.</text>
</comment>
<dbReference type="EMBL" id="MCGN01000001">
    <property type="protein sequence ID" value="ORZ02906.1"/>
    <property type="molecule type" value="Genomic_DNA"/>
</dbReference>
<dbReference type="PANTHER" id="PTHR11060:SF0">
    <property type="entry name" value="PROTEIN MEMO1"/>
    <property type="match status" value="1"/>
</dbReference>
<dbReference type="InParanoid" id="A0A1X2HTL5"/>
<dbReference type="AlphaFoldDB" id="A0A1X2HTL5"/>
<evidence type="ECO:0000256" key="1">
    <source>
        <dbReference type="ARBA" id="ARBA00006315"/>
    </source>
</evidence>
<dbReference type="CDD" id="cd07361">
    <property type="entry name" value="MEMO_like"/>
    <property type="match status" value="1"/>
</dbReference>
<name>A0A1X2HTL5_SYNRA</name>
<dbReference type="Pfam" id="PF01875">
    <property type="entry name" value="Memo"/>
    <property type="match status" value="1"/>
</dbReference>
<comment type="caution">
    <text evidence="2">The sequence shown here is derived from an EMBL/GenBank/DDBJ whole genome shotgun (WGS) entry which is preliminary data.</text>
</comment>
<dbReference type="PANTHER" id="PTHR11060">
    <property type="entry name" value="PROTEIN MEMO1"/>
    <property type="match status" value="1"/>
</dbReference>
<dbReference type="HAMAP" id="MF_00055">
    <property type="entry name" value="MEMO1"/>
    <property type="match status" value="1"/>
</dbReference>
<dbReference type="STRING" id="13706.A0A1X2HTL5"/>
<gene>
    <name evidence="2" type="ORF">BCR43DRAFT_482372</name>
</gene>
<evidence type="ECO:0000313" key="3">
    <source>
        <dbReference type="Proteomes" id="UP000242180"/>
    </source>
</evidence>
<dbReference type="OMA" id="MHLPYIH"/>
<dbReference type="InterPro" id="IPR002737">
    <property type="entry name" value="MEMO1_fam"/>
</dbReference>
<dbReference type="FunCoup" id="A0A1X2HTL5">
    <property type="interactions" value="264"/>
</dbReference>
<dbReference type="Proteomes" id="UP000242180">
    <property type="component" value="Unassembled WGS sequence"/>
</dbReference>
<proteinExistence type="inferred from homology"/>
<dbReference type="OrthoDB" id="417112at2759"/>
<accession>A0A1X2HTL5</accession>
<dbReference type="NCBIfam" id="TIGR04336">
    <property type="entry name" value="AmmeMemoSam_B"/>
    <property type="match status" value="1"/>
</dbReference>
<dbReference type="Gene3D" id="3.40.830.10">
    <property type="entry name" value="LigB-like"/>
    <property type="match status" value="1"/>
</dbReference>
<reference evidence="2 3" key="1">
    <citation type="submission" date="2016-07" db="EMBL/GenBank/DDBJ databases">
        <title>Pervasive Adenine N6-methylation of Active Genes in Fungi.</title>
        <authorList>
            <consortium name="DOE Joint Genome Institute"/>
            <person name="Mondo S.J."/>
            <person name="Dannebaum R.O."/>
            <person name="Kuo R.C."/>
            <person name="Labutti K."/>
            <person name="Haridas S."/>
            <person name="Kuo A."/>
            <person name="Salamov A."/>
            <person name="Ahrendt S.R."/>
            <person name="Lipzen A."/>
            <person name="Sullivan W."/>
            <person name="Andreopoulos W.B."/>
            <person name="Clum A."/>
            <person name="Lindquist E."/>
            <person name="Daum C."/>
            <person name="Ramamoorthy G.K."/>
            <person name="Gryganskyi A."/>
            <person name="Culley D."/>
            <person name="Magnuson J.K."/>
            <person name="James T.Y."/>
            <person name="O'Malley M.A."/>
            <person name="Stajich J.E."/>
            <person name="Spatafora J.W."/>
            <person name="Visel A."/>
            <person name="Grigoriev I.V."/>
        </authorList>
    </citation>
    <scope>NUCLEOTIDE SEQUENCE [LARGE SCALE GENOMIC DNA]</scope>
    <source>
        <strain evidence="2 3">NRRL 2496</strain>
    </source>
</reference>
<keyword evidence="3" id="KW-1185">Reference proteome</keyword>
<protein>
    <submittedName>
        <fullName evidence="2">MEMO1 family</fullName>
    </submittedName>
</protein>